<organism evidence="3 4">
    <name type="scientific">Tricholomella constricta</name>
    <dbReference type="NCBI Taxonomy" id="117010"/>
    <lineage>
        <taxon>Eukaryota</taxon>
        <taxon>Fungi</taxon>
        <taxon>Dikarya</taxon>
        <taxon>Basidiomycota</taxon>
        <taxon>Agaricomycotina</taxon>
        <taxon>Agaricomycetes</taxon>
        <taxon>Agaricomycetidae</taxon>
        <taxon>Agaricales</taxon>
        <taxon>Tricholomatineae</taxon>
        <taxon>Lyophyllaceae</taxon>
        <taxon>Tricholomella</taxon>
    </lineage>
</organism>
<dbReference type="Gene3D" id="3.40.50.1110">
    <property type="entry name" value="SGNH hydrolase"/>
    <property type="match status" value="1"/>
</dbReference>
<protein>
    <recommendedName>
        <fullName evidence="5">SGNH hydrolase-type esterase domain-containing protein</fullName>
    </recommendedName>
</protein>
<dbReference type="PANTHER" id="PTHR43695:SF1">
    <property type="entry name" value="RHAMNOGALACTURONAN ACETYLESTERASE"/>
    <property type="match status" value="1"/>
</dbReference>
<accession>A0A8H5M4X4</accession>
<dbReference type="InterPro" id="IPR037459">
    <property type="entry name" value="RhgT-like"/>
</dbReference>
<name>A0A8H5M4X4_9AGAR</name>
<evidence type="ECO:0000313" key="3">
    <source>
        <dbReference type="EMBL" id="KAF5381335.1"/>
    </source>
</evidence>
<dbReference type="PANTHER" id="PTHR43695">
    <property type="entry name" value="PUTATIVE (AFU_ORTHOLOGUE AFUA_2G17250)-RELATED"/>
    <property type="match status" value="1"/>
</dbReference>
<dbReference type="GO" id="GO:0016787">
    <property type="term" value="F:hydrolase activity"/>
    <property type="evidence" value="ECO:0007669"/>
    <property type="project" value="UniProtKB-KW"/>
</dbReference>
<sequence length="282" mass="31016">MRKHFRGQAVMRTNTINVLLAVSLLLAILAAAPSIITIRDSTVTDDAGWGKGFVSTLLKKKKKKGPKSCYRPQVRRHHRLSQLHQSIRQRVLMLTCRPAFTDYHCLLAGPARILDNAFGVQDRSYLATIQFGHNDRTAEKVMNTATFADSLKSLTNKIQGAGCSPILVTSLCRRTFSGTTLTDILAPYSDQTIAVARTLKLPLLPLLADCKTYIQKLGKPNAMQFNLDYTTTVKKDTTHLNELGARYFGRMVADEVEGRMPALGANVKADAELSAKIAAGTL</sequence>
<comment type="caution">
    <text evidence="3">The sequence shown here is derived from an EMBL/GenBank/DDBJ whole genome shotgun (WGS) entry which is preliminary data.</text>
</comment>
<evidence type="ECO:0008006" key="5">
    <source>
        <dbReference type="Google" id="ProtNLM"/>
    </source>
</evidence>
<dbReference type="SUPFAM" id="SSF52266">
    <property type="entry name" value="SGNH hydrolase"/>
    <property type="match status" value="1"/>
</dbReference>
<gene>
    <name evidence="3" type="ORF">D9615_008387</name>
</gene>
<evidence type="ECO:0000313" key="4">
    <source>
        <dbReference type="Proteomes" id="UP000565441"/>
    </source>
</evidence>
<dbReference type="EMBL" id="JAACJP010000011">
    <property type="protein sequence ID" value="KAF5381335.1"/>
    <property type="molecule type" value="Genomic_DNA"/>
</dbReference>
<reference evidence="3 4" key="1">
    <citation type="journal article" date="2020" name="ISME J.">
        <title>Uncovering the hidden diversity of litter-decomposition mechanisms in mushroom-forming fungi.</title>
        <authorList>
            <person name="Floudas D."/>
            <person name="Bentzer J."/>
            <person name="Ahren D."/>
            <person name="Johansson T."/>
            <person name="Persson P."/>
            <person name="Tunlid A."/>
        </authorList>
    </citation>
    <scope>NUCLEOTIDE SEQUENCE [LARGE SCALE GENOMIC DNA]</scope>
    <source>
        <strain evidence="3 4">CBS 661.87</strain>
    </source>
</reference>
<comment type="similarity">
    <text evidence="1">Belongs to the 'GDSL' lipolytic enzyme family.</text>
</comment>
<dbReference type="Proteomes" id="UP000565441">
    <property type="component" value="Unassembled WGS sequence"/>
</dbReference>
<dbReference type="OrthoDB" id="413079at2759"/>
<dbReference type="AlphaFoldDB" id="A0A8H5M4X4"/>
<evidence type="ECO:0000256" key="1">
    <source>
        <dbReference type="ARBA" id="ARBA00008668"/>
    </source>
</evidence>
<keyword evidence="2" id="KW-0378">Hydrolase</keyword>
<proteinExistence type="inferred from homology"/>
<evidence type="ECO:0000256" key="2">
    <source>
        <dbReference type="ARBA" id="ARBA00022801"/>
    </source>
</evidence>
<keyword evidence="4" id="KW-1185">Reference proteome</keyword>
<dbReference type="InterPro" id="IPR036514">
    <property type="entry name" value="SGNH_hydro_sf"/>
</dbReference>